<feature type="domain" description="HTH marR-type" evidence="1">
    <location>
        <begin position="37"/>
        <end position="89"/>
    </location>
</feature>
<proteinExistence type="predicted"/>
<dbReference type="Gene3D" id="1.10.10.10">
    <property type="entry name" value="Winged helix-like DNA-binding domain superfamily/Winged helix DNA-binding domain"/>
    <property type="match status" value="1"/>
</dbReference>
<dbReference type="SUPFAM" id="SSF46785">
    <property type="entry name" value="Winged helix' DNA-binding domain"/>
    <property type="match status" value="1"/>
</dbReference>
<dbReference type="AlphaFoldDB" id="A0A852V3H2"/>
<evidence type="ECO:0000313" key="2">
    <source>
        <dbReference type="EMBL" id="NYF40425.1"/>
    </source>
</evidence>
<dbReference type="InterPro" id="IPR036390">
    <property type="entry name" value="WH_DNA-bd_sf"/>
</dbReference>
<evidence type="ECO:0000313" key="3">
    <source>
        <dbReference type="Proteomes" id="UP000576393"/>
    </source>
</evidence>
<sequence>MNGVDLFLLGRTLMKIGEEAMPTESIGPQTTSTRTVLVVVADLRGHAETSIGEIAARTGLPQSAVSAAVGRLRTVGAVVTGPDPVDRRRTLVKVAPEVPERVTEVRAAPIDGPLAKALGTDDPARVAEVVALLETVAARLSPGRSREPGGPAAGSSG</sequence>
<accession>A0A852V3H2</accession>
<reference evidence="2 3" key="1">
    <citation type="submission" date="2020-07" db="EMBL/GenBank/DDBJ databases">
        <title>Sequencing the genomes of 1000 actinobacteria strains.</title>
        <authorList>
            <person name="Klenk H.-P."/>
        </authorList>
    </citation>
    <scope>NUCLEOTIDE SEQUENCE [LARGE SCALE GENOMIC DNA]</scope>
    <source>
        <strain evidence="2 3">DSM 45763</strain>
    </source>
</reference>
<dbReference type="Pfam" id="PF12802">
    <property type="entry name" value="MarR_2"/>
    <property type="match status" value="1"/>
</dbReference>
<gene>
    <name evidence="2" type="ORF">HDA43_002584</name>
</gene>
<name>A0A852V3H2_9ACTN</name>
<organism evidence="2 3">
    <name type="scientific">Streptosporangium sandarakinum</name>
    <dbReference type="NCBI Taxonomy" id="1260955"/>
    <lineage>
        <taxon>Bacteria</taxon>
        <taxon>Bacillati</taxon>
        <taxon>Actinomycetota</taxon>
        <taxon>Actinomycetes</taxon>
        <taxon>Streptosporangiales</taxon>
        <taxon>Streptosporangiaceae</taxon>
        <taxon>Streptosporangium</taxon>
    </lineage>
</organism>
<evidence type="ECO:0000259" key="1">
    <source>
        <dbReference type="Pfam" id="PF12802"/>
    </source>
</evidence>
<comment type="caution">
    <text evidence="2">The sequence shown here is derived from an EMBL/GenBank/DDBJ whole genome shotgun (WGS) entry which is preliminary data.</text>
</comment>
<dbReference type="RefSeq" id="WP_312873220.1">
    <property type="nucleotide sequence ID" value="NZ_JACCCO010000001.1"/>
</dbReference>
<keyword evidence="3" id="KW-1185">Reference proteome</keyword>
<keyword evidence="2" id="KW-0238">DNA-binding</keyword>
<dbReference type="InterPro" id="IPR036388">
    <property type="entry name" value="WH-like_DNA-bd_sf"/>
</dbReference>
<dbReference type="InterPro" id="IPR000835">
    <property type="entry name" value="HTH_MarR-typ"/>
</dbReference>
<dbReference type="Proteomes" id="UP000576393">
    <property type="component" value="Unassembled WGS sequence"/>
</dbReference>
<dbReference type="EMBL" id="JACCCO010000001">
    <property type="protein sequence ID" value="NYF40425.1"/>
    <property type="molecule type" value="Genomic_DNA"/>
</dbReference>
<protein>
    <submittedName>
        <fullName evidence="2">DNA-binding MarR family transcriptional regulator</fullName>
    </submittedName>
</protein>
<dbReference type="GO" id="GO:0003700">
    <property type="term" value="F:DNA-binding transcription factor activity"/>
    <property type="evidence" value="ECO:0007669"/>
    <property type="project" value="InterPro"/>
</dbReference>
<dbReference type="GO" id="GO:0003677">
    <property type="term" value="F:DNA binding"/>
    <property type="evidence" value="ECO:0007669"/>
    <property type="project" value="UniProtKB-KW"/>
</dbReference>